<dbReference type="Proteomes" id="UP000596130">
    <property type="component" value="Chromosome"/>
</dbReference>
<evidence type="ECO:0000256" key="2">
    <source>
        <dbReference type="ARBA" id="ARBA00022617"/>
    </source>
</evidence>
<accession>A0A7T4U098</accession>
<evidence type="ECO:0000256" key="3">
    <source>
        <dbReference type="ARBA" id="ARBA00022723"/>
    </source>
</evidence>
<organism evidence="8 9">
    <name type="scientific">Streptomyces alfalfae</name>
    <dbReference type="NCBI Taxonomy" id="1642299"/>
    <lineage>
        <taxon>Bacteria</taxon>
        <taxon>Bacillati</taxon>
        <taxon>Actinomycetota</taxon>
        <taxon>Actinomycetes</taxon>
        <taxon>Kitasatosporales</taxon>
        <taxon>Streptomycetaceae</taxon>
        <taxon>Streptomyces</taxon>
    </lineage>
</organism>
<dbReference type="EMBL" id="CP065959">
    <property type="protein sequence ID" value="QQC92104.1"/>
    <property type="molecule type" value="Genomic_DNA"/>
</dbReference>
<reference evidence="8 9" key="1">
    <citation type="submission" date="2020-12" db="EMBL/GenBank/DDBJ databases">
        <title>Identification and biosynthesis of polyene macrolides produced by Streptomyces alfalfae Men-myco-93-63.</title>
        <authorList>
            <person name="Liu D."/>
            <person name="Li Y."/>
            <person name="Liu L."/>
            <person name="Han X."/>
            <person name="Shen F."/>
        </authorList>
    </citation>
    <scope>NUCLEOTIDE SEQUENCE [LARGE SCALE GENOMIC DNA]</scope>
    <source>
        <strain evidence="8 9">Men-myco-93-63</strain>
    </source>
</reference>
<dbReference type="PROSITE" id="PS00086">
    <property type="entry name" value="CYTOCHROME_P450"/>
    <property type="match status" value="1"/>
</dbReference>
<dbReference type="RefSeq" id="WP_198503978.1">
    <property type="nucleotide sequence ID" value="NZ_CP065959.1"/>
</dbReference>
<keyword evidence="4 7" id="KW-0560">Oxidoreductase</keyword>
<dbReference type="GO" id="GO:0020037">
    <property type="term" value="F:heme binding"/>
    <property type="evidence" value="ECO:0007669"/>
    <property type="project" value="InterPro"/>
</dbReference>
<sequence length="408" mass="45042">MTVEQVGALFSREWESDPRPTYQQLHDTGPVHRVTLPSGSRAWLVTRHEDASAALVNPSLIKDPLRFGKRSRGILSTLPDRLRTVLFRNILEMDPPEHTRVRKLVARPFSAARISRRLADVETRAVAMVDALPEREPVDIVRAFCSPYPLRIVCDLLGVPDSEESRLRVQRWARVLNAGHAADTGAYVECAGEAMAYLEELVALKRREPGDDLASAMVASQEEEDGLSPEEVIGTLFMLILAGHESTAHLLSMSLLELARDPELRRDLAEHPELLPNAAEEMLRYTSPVKLAPWRYAAHDLALAGTDIRAGEGVMVGVAAANMDPAVFPGPGRLDIRRAEAVRHLSFGRGIHFCLGAQLAKMEAAAAFRAVLNRFPDFTLAIAADSIEWQRGAMIRGPLALPLVFGRR</sequence>
<dbReference type="CDD" id="cd11029">
    <property type="entry name" value="CYP107-like"/>
    <property type="match status" value="1"/>
</dbReference>
<dbReference type="AlphaFoldDB" id="A0A7T4U098"/>
<evidence type="ECO:0000256" key="4">
    <source>
        <dbReference type="ARBA" id="ARBA00023002"/>
    </source>
</evidence>
<dbReference type="PRINTS" id="PR00359">
    <property type="entry name" value="BP450"/>
</dbReference>
<dbReference type="GO" id="GO:0016705">
    <property type="term" value="F:oxidoreductase activity, acting on paired donors, with incorporation or reduction of molecular oxygen"/>
    <property type="evidence" value="ECO:0007669"/>
    <property type="project" value="InterPro"/>
</dbReference>
<evidence type="ECO:0000256" key="5">
    <source>
        <dbReference type="ARBA" id="ARBA00023004"/>
    </source>
</evidence>
<dbReference type="GO" id="GO:0005506">
    <property type="term" value="F:iron ion binding"/>
    <property type="evidence" value="ECO:0007669"/>
    <property type="project" value="InterPro"/>
</dbReference>
<dbReference type="GO" id="GO:0004497">
    <property type="term" value="F:monooxygenase activity"/>
    <property type="evidence" value="ECO:0007669"/>
    <property type="project" value="UniProtKB-KW"/>
</dbReference>
<evidence type="ECO:0000256" key="6">
    <source>
        <dbReference type="ARBA" id="ARBA00023033"/>
    </source>
</evidence>
<name>A0A7T4U098_9ACTN</name>
<proteinExistence type="inferred from homology"/>
<dbReference type="PANTHER" id="PTHR46696:SF6">
    <property type="entry name" value="P450, PUTATIVE (EUROFUNG)-RELATED"/>
    <property type="match status" value="1"/>
</dbReference>
<dbReference type="Pfam" id="PF00067">
    <property type="entry name" value="p450"/>
    <property type="match status" value="1"/>
</dbReference>
<dbReference type="InterPro" id="IPR036396">
    <property type="entry name" value="Cyt_P450_sf"/>
</dbReference>
<keyword evidence="6 7" id="KW-0503">Monooxygenase</keyword>
<dbReference type="FunFam" id="1.10.630.10:FF:000018">
    <property type="entry name" value="Cytochrome P450 monooxygenase"/>
    <property type="match status" value="1"/>
</dbReference>
<gene>
    <name evidence="8" type="ORF">I8755_29670</name>
</gene>
<evidence type="ECO:0000313" key="9">
    <source>
        <dbReference type="Proteomes" id="UP000596130"/>
    </source>
</evidence>
<protein>
    <submittedName>
        <fullName evidence="8">Cytochrome P450</fullName>
    </submittedName>
</protein>
<keyword evidence="3 7" id="KW-0479">Metal-binding</keyword>
<dbReference type="SUPFAM" id="SSF48264">
    <property type="entry name" value="Cytochrome P450"/>
    <property type="match status" value="1"/>
</dbReference>
<evidence type="ECO:0000313" key="8">
    <source>
        <dbReference type="EMBL" id="QQC92104.1"/>
    </source>
</evidence>
<dbReference type="Gene3D" id="1.10.630.10">
    <property type="entry name" value="Cytochrome P450"/>
    <property type="match status" value="1"/>
</dbReference>
<evidence type="ECO:0000256" key="1">
    <source>
        <dbReference type="ARBA" id="ARBA00010617"/>
    </source>
</evidence>
<comment type="similarity">
    <text evidence="1 7">Belongs to the cytochrome P450 family.</text>
</comment>
<keyword evidence="5 7" id="KW-0408">Iron</keyword>
<keyword evidence="2 7" id="KW-0349">Heme</keyword>
<evidence type="ECO:0000256" key="7">
    <source>
        <dbReference type="RuleBase" id="RU000461"/>
    </source>
</evidence>
<dbReference type="InterPro" id="IPR001128">
    <property type="entry name" value="Cyt_P450"/>
</dbReference>
<dbReference type="PANTHER" id="PTHR46696">
    <property type="entry name" value="P450, PUTATIVE (EUROFUNG)-RELATED"/>
    <property type="match status" value="1"/>
</dbReference>
<dbReference type="InterPro" id="IPR017972">
    <property type="entry name" value="Cyt_P450_CS"/>
</dbReference>
<dbReference type="InterPro" id="IPR002397">
    <property type="entry name" value="Cyt_P450_B"/>
</dbReference>